<dbReference type="InterPro" id="IPR027417">
    <property type="entry name" value="P-loop_NTPase"/>
</dbReference>
<dbReference type="InterPro" id="IPR000305">
    <property type="entry name" value="GIY-YIG_endonuc"/>
</dbReference>
<dbReference type="Pfam" id="PF09848">
    <property type="entry name" value="SLFN-g3_helicase"/>
    <property type="match status" value="1"/>
</dbReference>
<reference evidence="2 3" key="1">
    <citation type="submission" date="2018-10" db="EMBL/GenBank/DDBJ databases">
        <title>Isolation, diversity and antifungal activity of actinobacteria from wheat.</title>
        <authorList>
            <person name="Han C."/>
        </authorList>
    </citation>
    <scope>NUCLEOTIDE SEQUENCE [LARGE SCALE GENOMIC DNA]</scope>
    <source>
        <strain evidence="2 3">NEAU-YY56</strain>
    </source>
</reference>
<evidence type="ECO:0000259" key="1">
    <source>
        <dbReference type="PROSITE" id="PS50164"/>
    </source>
</evidence>
<dbReference type="InterPro" id="IPR018647">
    <property type="entry name" value="SLFN_3-like_DNA/RNA_helicase"/>
</dbReference>
<dbReference type="PROSITE" id="PS50164">
    <property type="entry name" value="GIY_YIG"/>
    <property type="match status" value="1"/>
</dbReference>
<dbReference type="Gene3D" id="3.40.50.300">
    <property type="entry name" value="P-loop containing nucleotide triphosphate hydrolases"/>
    <property type="match status" value="1"/>
</dbReference>
<gene>
    <name evidence="2" type="ORF">EBM89_07540</name>
</gene>
<keyword evidence="3" id="KW-1185">Reference proteome</keyword>
<proteinExistence type="predicted"/>
<dbReference type="RefSeq" id="WP_122148833.1">
    <property type="nucleotide sequence ID" value="NZ_RFFI01000031.1"/>
</dbReference>
<evidence type="ECO:0000313" key="3">
    <source>
        <dbReference type="Proteomes" id="UP000269289"/>
    </source>
</evidence>
<dbReference type="AlphaFoldDB" id="A0A3M2JI05"/>
<dbReference type="SUPFAM" id="SSF52540">
    <property type="entry name" value="P-loop containing nucleoside triphosphate hydrolases"/>
    <property type="match status" value="2"/>
</dbReference>
<evidence type="ECO:0000313" key="2">
    <source>
        <dbReference type="EMBL" id="RMI12704.1"/>
    </source>
</evidence>
<comment type="caution">
    <text evidence="2">The sequence shown here is derived from an EMBL/GenBank/DDBJ whole genome shotgun (WGS) entry which is preliminary data.</text>
</comment>
<dbReference type="OrthoDB" id="3193269at2"/>
<name>A0A3M2JI05_9CELL</name>
<sequence>MPGERGTAAPAARVHPFPFRDDVGAPLDRRFSDWPVVYTLNGTDEVYVGESLNVVARMRQHRDDGAKDGLGTARVVVDDTFNKSACLDLESYLIRLFAGDGKYRVLNRNEGVTDADYYERARYRASFAAIVEELRTLGLFEHTVPEIENSDLFKLSPFKALTDDQAIVIESILDALFGDLASGAPSTTVVQGDPGTGKTIVAIYLLKMLSDIALADLDADVVPDSVFAEHFTADNRDVLRGARIGMVVPQLSLRASISRVFARTPGLERVEVLTPFEVGAAAGTFDLLLVDETHRLNHRASQATGVLNAKFASINRELFGADDLARTQLDWIVAKSRHRVFLVDSGQRVRPADLPTRVLDRLVSDADADGRYYRLSSQLRVAAGADYVAYIRDLLAPVHRPELARRAFPGYDLRHFEDMAAMRTALDAAEREHGLARLVAGFAWRWRSRRDKTAVDFEIDGVELRWNSTDKDWIASPGAAHEVGSIHTVQGYDLNYTGVIIGPELRYDPSRRRLVLDRAHYADRRGKQNNRLRGITYSDDEILELVCNVYGVLMTRGMRGTFVYACDPELRRLLAATLPRG</sequence>
<dbReference type="Proteomes" id="UP000269289">
    <property type="component" value="Unassembled WGS sequence"/>
</dbReference>
<organism evidence="2 3">
    <name type="scientific">Cellulomonas triticagri</name>
    <dbReference type="NCBI Taxonomy" id="2483352"/>
    <lineage>
        <taxon>Bacteria</taxon>
        <taxon>Bacillati</taxon>
        <taxon>Actinomycetota</taxon>
        <taxon>Actinomycetes</taxon>
        <taxon>Micrococcales</taxon>
        <taxon>Cellulomonadaceae</taxon>
        <taxon>Cellulomonas</taxon>
    </lineage>
</organism>
<dbReference type="EMBL" id="RFFI01000031">
    <property type="protein sequence ID" value="RMI12704.1"/>
    <property type="molecule type" value="Genomic_DNA"/>
</dbReference>
<accession>A0A3M2JI05</accession>
<dbReference type="CDD" id="cd10439">
    <property type="entry name" value="GIY-YIG_COG3410"/>
    <property type="match status" value="1"/>
</dbReference>
<protein>
    <submittedName>
        <fullName evidence="2">DUF2075 domain-containing protein</fullName>
    </submittedName>
</protein>
<feature type="domain" description="GIY-YIG" evidence="1">
    <location>
        <begin position="33"/>
        <end position="105"/>
    </location>
</feature>